<dbReference type="GO" id="GO:0009231">
    <property type="term" value="P:riboflavin biosynthetic process"/>
    <property type="evidence" value="ECO:0007669"/>
    <property type="project" value="TreeGrafter"/>
</dbReference>
<proteinExistence type="predicted"/>
<keyword evidence="4" id="KW-0862">Zinc</keyword>
<evidence type="ECO:0000256" key="2">
    <source>
        <dbReference type="ARBA" id="ARBA00022723"/>
    </source>
</evidence>
<organism evidence="6 7">
    <name type="scientific">Halorutilus salinus</name>
    <dbReference type="NCBI Taxonomy" id="2487751"/>
    <lineage>
        <taxon>Archaea</taxon>
        <taxon>Methanobacteriati</taxon>
        <taxon>Methanobacteriota</taxon>
        <taxon>Stenosarchaea group</taxon>
        <taxon>Halobacteria</taxon>
        <taxon>Halorutilales</taxon>
        <taxon>Halorutilaceae</taxon>
        <taxon>Halorutilus</taxon>
    </lineage>
</organism>
<dbReference type="RefSeq" id="WP_266085260.1">
    <property type="nucleotide sequence ID" value="NZ_RKLV01000001.1"/>
</dbReference>
<accession>A0A9Q4C2J6</accession>
<dbReference type="EMBL" id="RKLV01000001">
    <property type="protein sequence ID" value="MCX2817784.1"/>
    <property type="molecule type" value="Genomic_DNA"/>
</dbReference>
<reference evidence="6" key="1">
    <citation type="submission" date="2022-09" db="EMBL/GenBank/DDBJ databases">
        <title>Haloadaptaus new haloarchaeum isolated from saline soil.</title>
        <authorList>
            <person name="Duran-Viseras A."/>
            <person name="Sanchez-Porro C."/>
            <person name="Ventosa A."/>
        </authorList>
    </citation>
    <scope>NUCLEOTIDE SEQUENCE</scope>
    <source>
        <strain evidence="6">F3-133</strain>
    </source>
</reference>
<dbReference type="GO" id="GO:0046872">
    <property type="term" value="F:metal ion binding"/>
    <property type="evidence" value="ECO:0007669"/>
    <property type="project" value="UniProtKB-KW"/>
</dbReference>
<evidence type="ECO:0000313" key="7">
    <source>
        <dbReference type="Proteomes" id="UP001149411"/>
    </source>
</evidence>
<keyword evidence="7" id="KW-1185">Reference proteome</keyword>
<dbReference type="InterPro" id="IPR003785">
    <property type="entry name" value="Creatininase/forma_Hydrolase"/>
</dbReference>
<dbReference type="GO" id="GO:0016811">
    <property type="term" value="F:hydrolase activity, acting on carbon-nitrogen (but not peptide) bonds, in linear amides"/>
    <property type="evidence" value="ECO:0007669"/>
    <property type="project" value="TreeGrafter"/>
</dbReference>
<dbReference type="InterPro" id="IPR024087">
    <property type="entry name" value="Creatininase-like_sf"/>
</dbReference>
<comment type="cofactor">
    <cofactor evidence="1">
        <name>Zn(2+)</name>
        <dbReference type="ChEBI" id="CHEBI:29105"/>
    </cofactor>
</comment>
<comment type="caution">
    <text evidence="6">The sequence shown here is derived from an EMBL/GenBank/DDBJ whole genome shotgun (WGS) entry which is preliminary data.</text>
</comment>
<sequence>MNLGNSSWTEVRETPPGVALLPVGSTEQHGSHAPLSTDTLVAERVAEEAGNRRQDTAVLPAVPVGVSEEHRGFDGTLYVSPSTFRSYVAEVLGSAPADRVVVVNGHGGNVDALHELCARLTRDEEAPFATYWTWWRAVDLGEAEMGHAGRVETSVLLHLAPELVDRESAVEGVESWGRYAETAPLAYDSDEFTENGVVGDPTEATADEGERLYNDAVDSLVRLVERLAD</sequence>
<dbReference type="PANTHER" id="PTHR35005">
    <property type="entry name" value="3-DEHYDRO-SCYLLO-INOSOSE HYDROLASE"/>
    <property type="match status" value="1"/>
</dbReference>
<dbReference type="Gene3D" id="3.40.50.10310">
    <property type="entry name" value="Creatininase"/>
    <property type="match status" value="1"/>
</dbReference>
<dbReference type="Proteomes" id="UP001149411">
    <property type="component" value="Unassembled WGS sequence"/>
</dbReference>
<evidence type="ECO:0000256" key="1">
    <source>
        <dbReference type="ARBA" id="ARBA00001947"/>
    </source>
</evidence>
<dbReference type="SUPFAM" id="SSF102215">
    <property type="entry name" value="Creatininase"/>
    <property type="match status" value="1"/>
</dbReference>
<gene>
    <name evidence="6" type="ORF">EGH25_00190</name>
</gene>
<keyword evidence="2" id="KW-0479">Metal-binding</keyword>
<dbReference type="Pfam" id="PF02633">
    <property type="entry name" value="Creatininase"/>
    <property type="match status" value="1"/>
</dbReference>
<evidence type="ECO:0000313" key="6">
    <source>
        <dbReference type="EMBL" id="MCX2817784.1"/>
    </source>
</evidence>
<protein>
    <submittedName>
        <fullName evidence="6">Creatininase family protein</fullName>
    </submittedName>
</protein>
<keyword evidence="3" id="KW-0378">Hydrolase</keyword>
<evidence type="ECO:0000256" key="3">
    <source>
        <dbReference type="ARBA" id="ARBA00022801"/>
    </source>
</evidence>
<name>A0A9Q4C2J6_9EURY</name>
<evidence type="ECO:0000256" key="4">
    <source>
        <dbReference type="ARBA" id="ARBA00022833"/>
    </source>
</evidence>
<evidence type="ECO:0000256" key="5">
    <source>
        <dbReference type="SAM" id="MobiDB-lite"/>
    </source>
</evidence>
<dbReference type="PANTHER" id="PTHR35005:SF1">
    <property type="entry name" value="2-AMINO-5-FORMYLAMINO-6-RIBOSYLAMINOPYRIMIDIN-4(3H)-ONE 5'-MONOPHOSPHATE DEFORMYLASE"/>
    <property type="match status" value="1"/>
</dbReference>
<feature type="region of interest" description="Disordered" evidence="5">
    <location>
        <begin position="1"/>
        <end position="34"/>
    </location>
</feature>
<dbReference type="AlphaFoldDB" id="A0A9Q4C2J6"/>